<dbReference type="AlphaFoldDB" id="A0A7M3MGU9"/>
<gene>
    <name evidence="2" type="ORF">DPQ33_04315</name>
</gene>
<protein>
    <submittedName>
        <fullName evidence="2">Uncharacterized protein</fullName>
    </submittedName>
</protein>
<feature type="transmembrane region" description="Helical" evidence="1">
    <location>
        <begin position="34"/>
        <end position="53"/>
    </location>
</feature>
<comment type="caution">
    <text evidence="2">The sequence shown here is derived from an EMBL/GenBank/DDBJ whole genome shotgun (WGS) entry which is preliminary data.</text>
</comment>
<keyword evidence="3" id="KW-1185">Reference proteome</keyword>
<evidence type="ECO:0000313" key="3">
    <source>
        <dbReference type="Proteomes" id="UP000448292"/>
    </source>
</evidence>
<evidence type="ECO:0000313" key="2">
    <source>
        <dbReference type="EMBL" id="TVM18706.1"/>
    </source>
</evidence>
<accession>A0A7M3MGU9</accession>
<sequence>MPEHDSQRAVQRPAMRLAEEGGHRLVFMQRRSGWAILLACGGIALALTSLMLFQSGRDLPAWLAVPGLGAAAFMLAFAAAALFSMRKLVISSDNPGRAVQLERRTLGGNARRAYSIAQVRGVSMAARPSGRGHVLLLSVGNGESDPESTQREATMSGTVFVLGGTEHGFRDTKEAAAVGSRIAAILQCPLLERGTEVYDAGAEVAHVADLTDTAQRPPGTGE</sequence>
<dbReference type="EMBL" id="QMIE01000003">
    <property type="protein sequence ID" value="TVM18706.1"/>
    <property type="molecule type" value="Genomic_DNA"/>
</dbReference>
<organism evidence="2 3">
    <name type="scientific">Oceanidesulfovibrio indonesiensis</name>
    <dbReference type="NCBI Taxonomy" id="54767"/>
    <lineage>
        <taxon>Bacteria</taxon>
        <taxon>Pseudomonadati</taxon>
        <taxon>Thermodesulfobacteriota</taxon>
        <taxon>Desulfovibrionia</taxon>
        <taxon>Desulfovibrionales</taxon>
        <taxon>Desulfovibrionaceae</taxon>
        <taxon>Oceanidesulfovibrio</taxon>
    </lineage>
</organism>
<feature type="transmembrane region" description="Helical" evidence="1">
    <location>
        <begin position="59"/>
        <end position="83"/>
    </location>
</feature>
<name>A0A7M3MGU9_9BACT</name>
<keyword evidence="1" id="KW-0812">Transmembrane</keyword>
<dbReference type="Proteomes" id="UP000448292">
    <property type="component" value="Unassembled WGS sequence"/>
</dbReference>
<dbReference type="RefSeq" id="WP_144301962.1">
    <property type="nucleotide sequence ID" value="NZ_QMIE01000003.1"/>
</dbReference>
<evidence type="ECO:0000256" key="1">
    <source>
        <dbReference type="SAM" id="Phobius"/>
    </source>
</evidence>
<keyword evidence="1" id="KW-1133">Transmembrane helix</keyword>
<keyword evidence="1" id="KW-0472">Membrane</keyword>
<reference evidence="2 3" key="1">
    <citation type="submission" date="2018-06" db="EMBL/GenBank/DDBJ databases">
        <title>Complete genome of Desulfovibrio indonesiensis P37SLT.</title>
        <authorList>
            <person name="Crispim J.S."/>
            <person name="Vidigal P.M.P."/>
            <person name="Silva L.C.F."/>
            <person name="Laguardia C.N."/>
            <person name="Araujo L.C."/>
            <person name="Dias R.S."/>
            <person name="Sousa M.P."/>
            <person name="Paula S.O."/>
            <person name="Silva C."/>
        </authorList>
    </citation>
    <scope>NUCLEOTIDE SEQUENCE [LARGE SCALE GENOMIC DNA]</scope>
    <source>
        <strain evidence="2 3">P37SLT</strain>
    </source>
</reference>
<proteinExistence type="predicted"/>